<dbReference type="SUPFAM" id="SSF50692">
    <property type="entry name" value="ADC-like"/>
    <property type="match status" value="1"/>
</dbReference>
<dbReference type="GO" id="GO:0004068">
    <property type="term" value="F:aspartate 1-decarboxylase activity"/>
    <property type="evidence" value="ECO:0007669"/>
    <property type="project" value="UniProtKB-UniRule"/>
</dbReference>
<dbReference type="EMBL" id="FQWY01000003">
    <property type="protein sequence ID" value="SHG44259.1"/>
    <property type="molecule type" value="Genomic_DNA"/>
</dbReference>
<dbReference type="PIRSF" id="PIRSF006246">
    <property type="entry name" value="Asp_decarbox"/>
    <property type="match status" value="1"/>
</dbReference>
<dbReference type="PANTHER" id="PTHR21012">
    <property type="entry name" value="ASPARTATE 1-DECARBOXYLASE"/>
    <property type="match status" value="1"/>
</dbReference>
<keyword evidence="4 9" id="KW-0068">Autocatalytic cleavage</keyword>
<evidence type="ECO:0000313" key="14">
    <source>
        <dbReference type="EMBL" id="SHG44259.1"/>
    </source>
</evidence>
<keyword evidence="8 9" id="KW-0670">Pyruvate</keyword>
<dbReference type="GO" id="GO:0006523">
    <property type="term" value="P:alanine biosynthetic process"/>
    <property type="evidence" value="ECO:0007669"/>
    <property type="project" value="InterPro"/>
</dbReference>
<dbReference type="InterPro" id="IPR009010">
    <property type="entry name" value="Asp_de-COase-like_dom_sf"/>
</dbReference>
<evidence type="ECO:0000256" key="6">
    <source>
        <dbReference type="ARBA" id="ARBA00023239"/>
    </source>
</evidence>
<dbReference type="Proteomes" id="UP000242329">
    <property type="component" value="Unassembled WGS sequence"/>
</dbReference>
<evidence type="ECO:0000256" key="7">
    <source>
        <dbReference type="ARBA" id="ARBA00023270"/>
    </source>
</evidence>
<evidence type="ECO:0000256" key="8">
    <source>
        <dbReference type="ARBA" id="ARBA00023317"/>
    </source>
</evidence>
<comment type="catalytic activity">
    <reaction evidence="9">
        <text>L-aspartate + H(+) = beta-alanine + CO2</text>
        <dbReference type="Rhea" id="RHEA:19497"/>
        <dbReference type="ChEBI" id="CHEBI:15378"/>
        <dbReference type="ChEBI" id="CHEBI:16526"/>
        <dbReference type="ChEBI" id="CHEBI:29991"/>
        <dbReference type="ChEBI" id="CHEBI:57966"/>
        <dbReference type="EC" id="4.1.1.11"/>
    </reaction>
</comment>
<dbReference type="HAMAP" id="MF_00446">
    <property type="entry name" value="PanD"/>
    <property type="match status" value="1"/>
</dbReference>
<evidence type="ECO:0000256" key="9">
    <source>
        <dbReference type="HAMAP-Rule" id="MF_00446"/>
    </source>
</evidence>
<gene>
    <name evidence="9" type="primary">panD</name>
    <name evidence="14" type="ORF">SAMN02745221_00233</name>
</gene>
<name>A0A1M5JVJ6_9FIRM</name>
<dbReference type="Pfam" id="PF02261">
    <property type="entry name" value="Asp_decarbox"/>
    <property type="match status" value="1"/>
</dbReference>
<comment type="cofactor">
    <cofactor evidence="9 10">
        <name>pyruvate</name>
        <dbReference type="ChEBI" id="CHEBI:15361"/>
    </cofactor>
    <text evidence="9 10">Binds 1 pyruvoyl group covalently per subunit.</text>
</comment>
<dbReference type="STRING" id="1123382.SAMN02745221_00233"/>
<dbReference type="EC" id="4.1.1.11" evidence="9"/>
<feature type="chain" id="PRO_5014003270" description="Aspartate 1-decarboxylase beta chain" evidence="9 13">
    <location>
        <begin position="1"/>
        <end position="24"/>
    </location>
</feature>
<evidence type="ECO:0000256" key="3">
    <source>
        <dbReference type="ARBA" id="ARBA00022793"/>
    </source>
</evidence>
<sequence length="123" mass="13773">MYRYMLKSKIHRAVVTDADLNYVGSITIDPVLMEAADILPNEKVAVVNNNNGARFETYVIEGERGSGTICLNGAAARLVQKGDIIIILTYAVVDDRECRDYKPKLVYVNEKNQIEKICLGSYE</sequence>
<accession>A0A1M5JVJ6</accession>
<dbReference type="CDD" id="cd06919">
    <property type="entry name" value="Asp_decarbox"/>
    <property type="match status" value="1"/>
</dbReference>
<comment type="subcellular location">
    <subcellularLocation>
        <location evidence="9">Cytoplasm</location>
    </subcellularLocation>
</comment>
<feature type="active site" description="Schiff-base intermediate with substrate; via pyruvic acid" evidence="9 10">
    <location>
        <position position="25"/>
    </location>
</feature>
<feature type="active site" description="Proton donor" evidence="9 10">
    <location>
        <position position="58"/>
    </location>
</feature>
<dbReference type="UniPathway" id="UPA00028">
    <property type="reaction ID" value="UER00002"/>
</dbReference>
<comment type="similarity">
    <text evidence="9">Belongs to the PanD family.</text>
</comment>
<evidence type="ECO:0000256" key="10">
    <source>
        <dbReference type="PIRSR" id="PIRSR006246-1"/>
    </source>
</evidence>
<keyword evidence="6 9" id="KW-0456">Lyase</keyword>
<evidence type="ECO:0000256" key="2">
    <source>
        <dbReference type="ARBA" id="ARBA00022655"/>
    </source>
</evidence>
<feature type="modified residue" description="Pyruvic acid (Ser)" evidence="9 12">
    <location>
        <position position="25"/>
    </location>
</feature>
<comment type="PTM">
    <text evidence="9 12">Is synthesized initially as an inactive proenzyme, which is activated by self-cleavage at a specific serine bond to produce a beta-subunit with a hydroxyl group at its C-terminus and an alpha-subunit with a pyruvoyl group at its N-terminus.</text>
</comment>
<evidence type="ECO:0000256" key="11">
    <source>
        <dbReference type="PIRSR" id="PIRSR006246-2"/>
    </source>
</evidence>
<feature type="binding site" evidence="9 11">
    <location>
        <position position="57"/>
    </location>
    <ligand>
        <name>substrate</name>
    </ligand>
</feature>
<dbReference type="Gene3D" id="2.40.40.20">
    <property type="match status" value="1"/>
</dbReference>
<dbReference type="NCBIfam" id="TIGR00223">
    <property type="entry name" value="panD"/>
    <property type="match status" value="1"/>
</dbReference>
<dbReference type="OrthoDB" id="9803983at2"/>
<evidence type="ECO:0000256" key="4">
    <source>
        <dbReference type="ARBA" id="ARBA00022813"/>
    </source>
</evidence>
<keyword evidence="2 9" id="KW-0566">Pantothenate biosynthesis</keyword>
<dbReference type="RefSeq" id="WP_073089098.1">
    <property type="nucleotide sequence ID" value="NZ_FQWY01000003.1"/>
</dbReference>
<protein>
    <recommendedName>
        <fullName evidence="9">Aspartate 1-decarboxylase</fullName>
        <ecNumber evidence="9">4.1.1.11</ecNumber>
    </recommendedName>
    <alternativeName>
        <fullName evidence="9">Aspartate alpha-decarboxylase</fullName>
    </alternativeName>
    <component>
        <recommendedName>
            <fullName evidence="9">Aspartate 1-decarboxylase beta chain</fullName>
        </recommendedName>
    </component>
    <component>
        <recommendedName>
            <fullName evidence="9">Aspartate 1-decarboxylase alpha chain</fullName>
        </recommendedName>
    </component>
</protein>
<dbReference type="PANTHER" id="PTHR21012:SF0">
    <property type="entry name" value="ASPARTATE 1-DECARBOXYLASE"/>
    <property type="match status" value="1"/>
</dbReference>
<evidence type="ECO:0000256" key="1">
    <source>
        <dbReference type="ARBA" id="ARBA00022490"/>
    </source>
</evidence>
<feature type="binding site" evidence="9 11">
    <location>
        <begin position="73"/>
        <end position="75"/>
    </location>
    <ligand>
        <name>substrate</name>
    </ligand>
</feature>
<organism evidence="14 15">
    <name type="scientific">Thermosyntropha lipolytica DSM 11003</name>
    <dbReference type="NCBI Taxonomy" id="1123382"/>
    <lineage>
        <taxon>Bacteria</taxon>
        <taxon>Bacillati</taxon>
        <taxon>Bacillota</taxon>
        <taxon>Clostridia</taxon>
        <taxon>Eubacteriales</taxon>
        <taxon>Syntrophomonadaceae</taxon>
        <taxon>Thermosyntropha</taxon>
    </lineage>
</organism>
<evidence type="ECO:0000313" key="15">
    <source>
        <dbReference type="Proteomes" id="UP000242329"/>
    </source>
</evidence>
<comment type="function">
    <text evidence="9">Catalyzes the pyruvoyl-dependent decarboxylation of aspartate to produce beta-alanine.</text>
</comment>
<dbReference type="GO" id="GO:0015940">
    <property type="term" value="P:pantothenate biosynthetic process"/>
    <property type="evidence" value="ECO:0007669"/>
    <property type="project" value="UniProtKB-UniRule"/>
</dbReference>
<comment type="subunit">
    <text evidence="9">Heterooctamer of four alpha and four beta subunits.</text>
</comment>
<keyword evidence="1 9" id="KW-0963">Cytoplasm</keyword>
<comment type="pathway">
    <text evidence="9">Cofactor biosynthesis; (R)-pantothenate biosynthesis; beta-alanine from L-aspartate: step 1/1.</text>
</comment>
<reference evidence="15" key="1">
    <citation type="submission" date="2016-11" db="EMBL/GenBank/DDBJ databases">
        <authorList>
            <person name="Varghese N."/>
            <person name="Submissions S."/>
        </authorList>
    </citation>
    <scope>NUCLEOTIDE SEQUENCE [LARGE SCALE GENOMIC DNA]</scope>
    <source>
        <strain evidence="15">DSM 11003</strain>
    </source>
</reference>
<dbReference type="GO" id="GO:0005829">
    <property type="term" value="C:cytosol"/>
    <property type="evidence" value="ECO:0007669"/>
    <property type="project" value="TreeGrafter"/>
</dbReference>
<keyword evidence="3 9" id="KW-0210">Decarboxylase</keyword>
<dbReference type="AlphaFoldDB" id="A0A1M5JVJ6"/>
<evidence type="ECO:0000256" key="13">
    <source>
        <dbReference type="PIRSR" id="PIRSR006246-5"/>
    </source>
</evidence>
<keyword evidence="5 9" id="KW-0865">Zymogen</keyword>
<keyword evidence="7 9" id="KW-0704">Schiff base</keyword>
<evidence type="ECO:0000256" key="5">
    <source>
        <dbReference type="ARBA" id="ARBA00023145"/>
    </source>
</evidence>
<proteinExistence type="inferred from homology"/>
<evidence type="ECO:0000256" key="12">
    <source>
        <dbReference type="PIRSR" id="PIRSR006246-3"/>
    </source>
</evidence>
<feature type="chain" id="PRO_5014003272" description="Aspartate 1-decarboxylase alpha chain" evidence="9 13">
    <location>
        <begin position="25"/>
        <end position="123"/>
    </location>
</feature>
<dbReference type="InterPro" id="IPR003190">
    <property type="entry name" value="Asp_decarbox"/>
</dbReference>
<keyword evidence="15" id="KW-1185">Reference proteome</keyword>